<sequence length="188" mass="21144">MAYSPFEPYRKFDNRKQQFAPTALVMGPIQLTLKNVAWTEQRIIHVTNPLPWLCDILALALALVPLPAEKGAGFLTHQREEKSNDLAGYAGNMRRSAMRFMVVTLGACLLVCYAALVFDEIYKYNKGKVVSAIQGSDEDWPVQIARGIYYITSTVIFTSITAVTIIELVVWVLTFCICLLFEETGQRT</sequence>
<dbReference type="OrthoDB" id="3687593at2759"/>
<dbReference type="eggNOG" id="ENOG502SN94">
    <property type="taxonomic scope" value="Eukaryota"/>
</dbReference>
<name>W6Z8U9_COCMI</name>
<dbReference type="EMBL" id="KI964014">
    <property type="protein sequence ID" value="EUC43979.1"/>
    <property type="molecule type" value="Genomic_DNA"/>
</dbReference>
<gene>
    <name evidence="2" type="ORF">COCMIDRAFT_38106</name>
</gene>
<evidence type="ECO:0000313" key="3">
    <source>
        <dbReference type="Proteomes" id="UP000054032"/>
    </source>
</evidence>
<evidence type="ECO:0000256" key="1">
    <source>
        <dbReference type="SAM" id="Phobius"/>
    </source>
</evidence>
<reference evidence="2 3" key="1">
    <citation type="journal article" date="2013" name="PLoS Genet.">
        <title>Comparative genome structure, secondary metabolite, and effector coding capacity across Cochliobolus pathogens.</title>
        <authorList>
            <person name="Condon B.J."/>
            <person name="Leng Y."/>
            <person name="Wu D."/>
            <person name="Bushley K.E."/>
            <person name="Ohm R.A."/>
            <person name="Otillar R."/>
            <person name="Martin J."/>
            <person name="Schackwitz W."/>
            <person name="Grimwood J."/>
            <person name="MohdZainudin N."/>
            <person name="Xue C."/>
            <person name="Wang R."/>
            <person name="Manning V.A."/>
            <person name="Dhillon B."/>
            <person name="Tu Z.J."/>
            <person name="Steffenson B.J."/>
            <person name="Salamov A."/>
            <person name="Sun H."/>
            <person name="Lowry S."/>
            <person name="LaButti K."/>
            <person name="Han J."/>
            <person name="Copeland A."/>
            <person name="Lindquist E."/>
            <person name="Barry K."/>
            <person name="Schmutz J."/>
            <person name="Baker S.E."/>
            <person name="Ciuffetti L.M."/>
            <person name="Grigoriev I.V."/>
            <person name="Zhong S."/>
            <person name="Turgeon B.G."/>
        </authorList>
    </citation>
    <scope>NUCLEOTIDE SEQUENCE [LARGE SCALE GENOMIC DNA]</scope>
    <source>
        <strain evidence="2 3">ATCC 44560</strain>
    </source>
</reference>
<keyword evidence="1" id="KW-0812">Transmembrane</keyword>
<accession>W6Z8U9</accession>
<keyword evidence="1" id="KW-0472">Membrane</keyword>
<dbReference type="Proteomes" id="UP000054032">
    <property type="component" value="Unassembled WGS sequence"/>
</dbReference>
<dbReference type="AlphaFoldDB" id="W6Z8U9"/>
<keyword evidence="1" id="KW-1133">Transmembrane helix</keyword>
<feature type="transmembrane region" description="Helical" evidence="1">
    <location>
        <begin position="148"/>
        <end position="181"/>
    </location>
</feature>
<feature type="transmembrane region" description="Helical" evidence="1">
    <location>
        <begin position="100"/>
        <end position="118"/>
    </location>
</feature>
<dbReference type="RefSeq" id="XP_007689479.1">
    <property type="nucleotide sequence ID" value="XM_007691289.1"/>
</dbReference>
<proteinExistence type="predicted"/>
<protein>
    <submittedName>
        <fullName evidence="2">Uncharacterized protein</fullName>
    </submittedName>
</protein>
<dbReference type="HOGENOM" id="CLU_1440815_0_0_1"/>
<organism evidence="2 3">
    <name type="scientific">Bipolaris oryzae ATCC 44560</name>
    <dbReference type="NCBI Taxonomy" id="930090"/>
    <lineage>
        <taxon>Eukaryota</taxon>
        <taxon>Fungi</taxon>
        <taxon>Dikarya</taxon>
        <taxon>Ascomycota</taxon>
        <taxon>Pezizomycotina</taxon>
        <taxon>Dothideomycetes</taxon>
        <taxon>Pleosporomycetidae</taxon>
        <taxon>Pleosporales</taxon>
        <taxon>Pleosporineae</taxon>
        <taxon>Pleosporaceae</taxon>
        <taxon>Bipolaris</taxon>
    </lineage>
</organism>
<keyword evidence="3" id="KW-1185">Reference proteome</keyword>
<evidence type="ECO:0000313" key="2">
    <source>
        <dbReference type="EMBL" id="EUC43979.1"/>
    </source>
</evidence>
<dbReference type="GeneID" id="19123394"/>
<dbReference type="KEGG" id="bor:COCMIDRAFT_38106"/>